<reference evidence="1 2" key="1">
    <citation type="submission" date="2018-01" db="EMBL/GenBank/DDBJ databases">
        <title>Whole genome analyses suggest that Burkholderia sensu lato contains two further novel genera in the rhizoxinica-symbiotica group Mycetohabitans gen. nov., and Trinickia gen. nov.: implications for the evolution of diazotrophy and nodulation in the Burkholderiaceae.</title>
        <authorList>
            <person name="Estrada-de los Santos P."/>
            <person name="Palmer M."/>
            <person name="Chavez-Ramirez B."/>
            <person name="Beukes C."/>
            <person name="Steenkamp E.T."/>
            <person name="Hirsch A.M."/>
            <person name="Manyaka P."/>
            <person name="Maluk M."/>
            <person name="Lafos M."/>
            <person name="Crook M."/>
            <person name="Gross E."/>
            <person name="Simon M.F."/>
            <person name="Bueno dos Reis Junior F."/>
            <person name="Poole P.S."/>
            <person name="Venter S.N."/>
            <person name="James E.K."/>
        </authorList>
    </citation>
    <scope>NUCLEOTIDE SEQUENCE [LARGE SCALE GENOMIC DNA]</scope>
    <source>
        <strain evidence="1 2">GP25-8</strain>
    </source>
</reference>
<keyword evidence="2" id="KW-1185">Reference proteome</keyword>
<accession>A0A2N7VQ40</accession>
<organism evidence="1 2">
    <name type="scientific">Trinickia soli</name>
    <dbReference type="NCBI Taxonomy" id="380675"/>
    <lineage>
        <taxon>Bacteria</taxon>
        <taxon>Pseudomonadati</taxon>
        <taxon>Pseudomonadota</taxon>
        <taxon>Betaproteobacteria</taxon>
        <taxon>Burkholderiales</taxon>
        <taxon>Burkholderiaceae</taxon>
        <taxon>Trinickia</taxon>
    </lineage>
</organism>
<dbReference type="EMBL" id="PNYB01000022">
    <property type="protein sequence ID" value="PMS19279.1"/>
    <property type="molecule type" value="Genomic_DNA"/>
</dbReference>
<dbReference type="Proteomes" id="UP000235347">
    <property type="component" value="Unassembled WGS sequence"/>
</dbReference>
<dbReference type="RefSeq" id="WP_102611927.1">
    <property type="nucleotide sequence ID" value="NZ_CADIKD010000002.1"/>
</dbReference>
<sequence>MQVKIKGFIYAEPCRRWSNDEDKLVDALRFDFATYQKSKEYSPQAVLVREHEIEVDVPDDFDIRDGLVANLEAEKQAVMAAYQKRVTEIKAQIQQLLAIEA</sequence>
<proteinExistence type="predicted"/>
<name>A0A2N7VQ40_9BURK</name>
<comment type="caution">
    <text evidence="1">The sequence shown here is derived from an EMBL/GenBank/DDBJ whole genome shotgun (WGS) entry which is preliminary data.</text>
</comment>
<protein>
    <submittedName>
        <fullName evidence="1">Uncharacterized protein</fullName>
    </submittedName>
</protein>
<gene>
    <name evidence="1" type="ORF">C0Z19_21855</name>
</gene>
<dbReference type="AlphaFoldDB" id="A0A2N7VQ40"/>
<evidence type="ECO:0000313" key="1">
    <source>
        <dbReference type="EMBL" id="PMS19279.1"/>
    </source>
</evidence>
<evidence type="ECO:0000313" key="2">
    <source>
        <dbReference type="Proteomes" id="UP000235347"/>
    </source>
</evidence>